<dbReference type="AlphaFoldDB" id="A0A7W8MUJ9"/>
<dbReference type="EMBL" id="JACHEP010000005">
    <property type="protein sequence ID" value="MBB5324314.1"/>
    <property type="molecule type" value="Genomic_DNA"/>
</dbReference>
<dbReference type="PROSITE" id="PS51354">
    <property type="entry name" value="GLUTAREDOXIN_2"/>
    <property type="match status" value="1"/>
</dbReference>
<sequence>MMIVNLYSKIDCPLCEKAKAVLRELQHEWKFEINEIDIYQDDALLEKYQLTIPVVEVDGEELAYGLIHKDFIRKRLLERMNS</sequence>
<organism evidence="1 2">
    <name type="scientific">Anoxybacteroides tepidamans</name>
    <dbReference type="NCBI Taxonomy" id="265948"/>
    <lineage>
        <taxon>Bacteria</taxon>
        <taxon>Bacillati</taxon>
        <taxon>Bacillota</taxon>
        <taxon>Bacilli</taxon>
        <taxon>Bacillales</taxon>
        <taxon>Anoxybacillaceae</taxon>
        <taxon>Anoxybacteroides</taxon>
    </lineage>
</organism>
<protein>
    <submittedName>
        <fullName evidence="1">Glutaredoxin</fullName>
    </submittedName>
</protein>
<reference evidence="1 2" key="1">
    <citation type="submission" date="2020-08" db="EMBL/GenBank/DDBJ databases">
        <title>Genomic Encyclopedia of Type Strains, Phase IV (KMG-IV): sequencing the most valuable type-strain genomes for metagenomic binning, comparative biology and taxonomic classification.</title>
        <authorList>
            <person name="Goeker M."/>
        </authorList>
    </citation>
    <scope>NUCLEOTIDE SEQUENCE [LARGE SCALE GENOMIC DNA]</scope>
    <source>
        <strain evidence="1 2">DSM 16325</strain>
    </source>
</reference>
<proteinExistence type="predicted"/>
<dbReference type="Pfam" id="PF05768">
    <property type="entry name" value="Glrx-like"/>
    <property type="match status" value="1"/>
</dbReference>
<evidence type="ECO:0000313" key="2">
    <source>
        <dbReference type="Proteomes" id="UP000520011"/>
    </source>
</evidence>
<dbReference type="SUPFAM" id="SSF52833">
    <property type="entry name" value="Thioredoxin-like"/>
    <property type="match status" value="1"/>
</dbReference>
<dbReference type="InterPro" id="IPR036249">
    <property type="entry name" value="Thioredoxin-like_sf"/>
</dbReference>
<dbReference type="Proteomes" id="UP000520011">
    <property type="component" value="Unassembled WGS sequence"/>
</dbReference>
<dbReference type="Gene3D" id="3.40.30.10">
    <property type="entry name" value="Glutaredoxin"/>
    <property type="match status" value="1"/>
</dbReference>
<gene>
    <name evidence="1" type="ORF">HNQ34_001407</name>
</gene>
<dbReference type="PANTHER" id="PTHR33558:SF1">
    <property type="entry name" value="GLUTAREDOXIN-LIKE PROTEIN C5ORF63 HOMOLOG"/>
    <property type="match status" value="1"/>
</dbReference>
<name>A0A7W8MUJ9_9BACL</name>
<accession>A0A7W8MUJ9</accession>
<evidence type="ECO:0000313" key="1">
    <source>
        <dbReference type="EMBL" id="MBB5324314.1"/>
    </source>
</evidence>
<dbReference type="PANTHER" id="PTHR33558">
    <property type="entry name" value="GLUTAREDOXIN-LIKE PROTEIN C5ORF63 HOMOLOG"/>
    <property type="match status" value="1"/>
</dbReference>
<dbReference type="InterPro" id="IPR008554">
    <property type="entry name" value="Glutaredoxin-like"/>
</dbReference>
<dbReference type="InterPro" id="IPR052565">
    <property type="entry name" value="Glutaredoxin-like_YDR286C"/>
</dbReference>
<comment type="caution">
    <text evidence="1">The sequence shown here is derived from an EMBL/GenBank/DDBJ whole genome shotgun (WGS) entry which is preliminary data.</text>
</comment>
<keyword evidence="2" id="KW-1185">Reference proteome</keyword>